<organism evidence="2 3">
    <name type="scientific">Petrolisthes cinctipes</name>
    <name type="common">Flat porcelain crab</name>
    <dbReference type="NCBI Taxonomy" id="88211"/>
    <lineage>
        <taxon>Eukaryota</taxon>
        <taxon>Metazoa</taxon>
        <taxon>Ecdysozoa</taxon>
        <taxon>Arthropoda</taxon>
        <taxon>Crustacea</taxon>
        <taxon>Multicrustacea</taxon>
        <taxon>Malacostraca</taxon>
        <taxon>Eumalacostraca</taxon>
        <taxon>Eucarida</taxon>
        <taxon>Decapoda</taxon>
        <taxon>Pleocyemata</taxon>
        <taxon>Anomura</taxon>
        <taxon>Galatheoidea</taxon>
        <taxon>Porcellanidae</taxon>
        <taxon>Petrolisthes</taxon>
    </lineage>
</organism>
<accession>A0AAE1G4F1</accession>
<keyword evidence="3" id="KW-1185">Reference proteome</keyword>
<feature type="compositionally biased region" description="Basic and acidic residues" evidence="1">
    <location>
        <begin position="55"/>
        <end position="69"/>
    </location>
</feature>
<gene>
    <name evidence="2" type="ORF">Pcinc_010733</name>
</gene>
<name>A0AAE1G4F1_PETCI</name>
<dbReference type="Proteomes" id="UP001286313">
    <property type="component" value="Unassembled WGS sequence"/>
</dbReference>
<dbReference type="EMBL" id="JAWQEG010000831">
    <property type="protein sequence ID" value="KAK3885079.1"/>
    <property type="molecule type" value="Genomic_DNA"/>
</dbReference>
<proteinExistence type="predicted"/>
<sequence>MDGGLAQDESVDAITLCTTNVDPMTKSDVDEADEGASFPSHHDSLSNNKEDEDSDGGKEEVQEKIHNEIFEGSGDEDEELEAIRDIFSCDIDYGEFEHYEYCEECADEEEKEDYDEEEKEDYDEEEKEDCDEESEEDYEEKYDDEEEENYEVEEENKVEEKEVEEEN</sequence>
<evidence type="ECO:0000313" key="2">
    <source>
        <dbReference type="EMBL" id="KAK3885079.1"/>
    </source>
</evidence>
<comment type="caution">
    <text evidence="2">The sequence shown here is derived from an EMBL/GenBank/DDBJ whole genome shotgun (WGS) entry which is preliminary data.</text>
</comment>
<evidence type="ECO:0000313" key="3">
    <source>
        <dbReference type="Proteomes" id="UP001286313"/>
    </source>
</evidence>
<feature type="region of interest" description="Disordered" evidence="1">
    <location>
        <begin position="104"/>
        <end position="167"/>
    </location>
</feature>
<protein>
    <submittedName>
        <fullName evidence="2">Uncharacterized protein</fullName>
    </submittedName>
</protein>
<evidence type="ECO:0000256" key="1">
    <source>
        <dbReference type="SAM" id="MobiDB-lite"/>
    </source>
</evidence>
<dbReference type="AlphaFoldDB" id="A0AAE1G4F1"/>
<reference evidence="2" key="1">
    <citation type="submission" date="2023-10" db="EMBL/GenBank/DDBJ databases">
        <title>Genome assemblies of two species of porcelain crab, Petrolisthes cinctipes and Petrolisthes manimaculis (Anomura: Porcellanidae).</title>
        <authorList>
            <person name="Angst P."/>
        </authorList>
    </citation>
    <scope>NUCLEOTIDE SEQUENCE</scope>
    <source>
        <strain evidence="2">PB745_01</strain>
        <tissue evidence="2">Gill</tissue>
    </source>
</reference>
<feature type="region of interest" description="Disordered" evidence="1">
    <location>
        <begin position="17"/>
        <end position="79"/>
    </location>
</feature>